<sequence length="98" mass="10591">MNLPIPATMAPCGLSILESTTKTHHKAGARNSETLAEVQKWPSNFGEKSKPGFGLHSGACYTTPWLCSILLCKVFVWRNDSAVQAIALQCGLNAGRFN</sequence>
<comment type="caution">
    <text evidence="1">The sequence shown here is derived from an EMBL/GenBank/DDBJ whole genome shotgun (WGS) entry which is preliminary data.</text>
</comment>
<gene>
    <name evidence="1" type="ORF">ENQ20_07370</name>
</gene>
<dbReference type="EMBL" id="DSMG01000078">
    <property type="protein sequence ID" value="HDX31301.1"/>
    <property type="molecule type" value="Genomic_DNA"/>
</dbReference>
<reference evidence="1" key="1">
    <citation type="journal article" date="2020" name="mSystems">
        <title>Genome- and Community-Level Interaction Insights into Carbon Utilization and Element Cycling Functions of Hydrothermarchaeota in Hydrothermal Sediment.</title>
        <authorList>
            <person name="Zhou Z."/>
            <person name="Liu Y."/>
            <person name="Xu W."/>
            <person name="Pan J."/>
            <person name="Luo Z.H."/>
            <person name="Li M."/>
        </authorList>
    </citation>
    <scope>NUCLEOTIDE SEQUENCE [LARGE SCALE GENOMIC DNA]</scope>
    <source>
        <strain evidence="1">SpSt-289</strain>
    </source>
</reference>
<accession>A0A7C1JH72</accession>
<evidence type="ECO:0000313" key="1">
    <source>
        <dbReference type="EMBL" id="HDX31301.1"/>
    </source>
</evidence>
<protein>
    <submittedName>
        <fullName evidence="1">Uncharacterized protein</fullName>
    </submittedName>
</protein>
<dbReference type="AlphaFoldDB" id="A0A7C1JH72"/>
<name>A0A7C1JH72_9CHLR</name>
<organism evidence="1">
    <name type="scientific">Caldilinea aerophila</name>
    <dbReference type="NCBI Taxonomy" id="133453"/>
    <lineage>
        <taxon>Bacteria</taxon>
        <taxon>Bacillati</taxon>
        <taxon>Chloroflexota</taxon>
        <taxon>Caldilineae</taxon>
        <taxon>Caldilineales</taxon>
        <taxon>Caldilineaceae</taxon>
        <taxon>Caldilinea</taxon>
    </lineage>
</organism>
<proteinExistence type="predicted"/>